<feature type="compositionally biased region" description="Low complexity" evidence="1">
    <location>
        <begin position="468"/>
        <end position="479"/>
    </location>
</feature>
<feature type="region of interest" description="Disordered" evidence="1">
    <location>
        <begin position="465"/>
        <end position="499"/>
    </location>
</feature>
<feature type="region of interest" description="Disordered" evidence="1">
    <location>
        <begin position="1"/>
        <end position="26"/>
    </location>
</feature>
<dbReference type="OrthoDB" id="6766811at2759"/>
<evidence type="ECO:0000313" key="2">
    <source>
        <dbReference type="EMBL" id="CAH1984258.1"/>
    </source>
</evidence>
<reference evidence="2" key="1">
    <citation type="submission" date="2022-03" db="EMBL/GenBank/DDBJ databases">
        <authorList>
            <person name="Sayadi A."/>
        </authorList>
    </citation>
    <scope>NUCLEOTIDE SEQUENCE</scope>
</reference>
<proteinExistence type="predicted"/>
<dbReference type="EMBL" id="CAKOFQ010006955">
    <property type="protein sequence ID" value="CAH1984258.1"/>
    <property type="molecule type" value="Genomic_DNA"/>
</dbReference>
<accession>A0A9P0PG28</accession>
<feature type="compositionally biased region" description="Basic and acidic residues" evidence="1">
    <location>
        <begin position="483"/>
        <end position="499"/>
    </location>
</feature>
<dbReference type="AlphaFoldDB" id="A0A9P0PG28"/>
<evidence type="ECO:0000256" key="1">
    <source>
        <dbReference type="SAM" id="MobiDB-lite"/>
    </source>
</evidence>
<sequence length="499" mass="57534">MHTTKRPLTSIPKGSHNKKSTSSKGIETEKADLFTSTFQEPKLIFTHEDANFDVVSRKNYFAALNYINNFHNHVNSKLREQSGEHGDTKSSDEHCFKFPIIPNYSLLFPKFLNKPHQTCKDTVAEQPIKKVIKKQEANKIDEKLEDLVEDIKDQEDPKNKNKIHEKQNKVDEKPSRDILLTKHVELNGCLKHSSISEKPDIPKNVKLPAIPETFNFSKLNECVLQELFTYDKNEKETITYTEKHVELKKASFHVVDIQPEVFLNSMCNRSASQDFFTQTKKRSSEPESRVMLEKSLFGSVNIQPQHISKLNEKHNIRSTKDTSKVGPRTQKKVKEMFENISKDQSVTVDSDSDSEIMDDEQFEMLSQCRYPESRSEAVLTKHKKNCRATASEKSHPLKLNSKDLPKLNEKILNAIGIFTEGGDIRPGIIDVIEQHRLAKSNDRRNKQFRVKRQWDIQIHLQPRQADCSSLSSISSSSSIKTETYCREVEERKQDSSRSY</sequence>
<dbReference type="Proteomes" id="UP001152888">
    <property type="component" value="Unassembled WGS sequence"/>
</dbReference>
<gene>
    <name evidence="2" type="ORF">ACAOBT_LOCUS15999</name>
</gene>
<organism evidence="2 3">
    <name type="scientific">Acanthoscelides obtectus</name>
    <name type="common">Bean weevil</name>
    <name type="synonym">Bruchus obtectus</name>
    <dbReference type="NCBI Taxonomy" id="200917"/>
    <lineage>
        <taxon>Eukaryota</taxon>
        <taxon>Metazoa</taxon>
        <taxon>Ecdysozoa</taxon>
        <taxon>Arthropoda</taxon>
        <taxon>Hexapoda</taxon>
        <taxon>Insecta</taxon>
        <taxon>Pterygota</taxon>
        <taxon>Neoptera</taxon>
        <taxon>Endopterygota</taxon>
        <taxon>Coleoptera</taxon>
        <taxon>Polyphaga</taxon>
        <taxon>Cucujiformia</taxon>
        <taxon>Chrysomeloidea</taxon>
        <taxon>Chrysomelidae</taxon>
        <taxon>Bruchinae</taxon>
        <taxon>Bruchini</taxon>
        <taxon>Acanthoscelides</taxon>
    </lineage>
</organism>
<evidence type="ECO:0000313" key="3">
    <source>
        <dbReference type="Proteomes" id="UP001152888"/>
    </source>
</evidence>
<comment type="caution">
    <text evidence="2">The sequence shown here is derived from an EMBL/GenBank/DDBJ whole genome shotgun (WGS) entry which is preliminary data.</text>
</comment>
<name>A0A9P0PG28_ACAOB</name>
<keyword evidence="3" id="KW-1185">Reference proteome</keyword>
<feature type="region of interest" description="Disordered" evidence="1">
    <location>
        <begin position="151"/>
        <end position="172"/>
    </location>
</feature>
<protein>
    <submittedName>
        <fullName evidence="2">Uncharacterized protein</fullName>
    </submittedName>
</protein>